<accession>A0A7T8GZG3</accession>
<keyword evidence="2" id="KW-1185">Reference proteome</keyword>
<feature type="non-terminal residue" evidence="1">
    <location>
        <position position="1"/>
    </location>
</feature>
<organism evidence="1 2">
    <name type="scientific">Caligus rogercresseyi</name>
    <name type="common">Sea louse</name>
    <dbReference type="NCBI Taxonomy" id="217165"/>
    <lineage>
        <taxon>Eukaryota</taxon>
        <taxon>Metazoa</taxon>
        <taxon>Ecdysozoa</taxon>
        <taxon>Arthropoda</taxon>
        <taxon>Crustacea</taxon>
        <taxon>Multicrustacea</taxon>
        <taxon>Hexanauplia</taxon>
        <taxon>Copepoda</taxon>
        <taxon>Siphonostomatoida</taxon>
        <taxon>Caligidae</taxon>
        <taxon>Caligus</taxon>
    </lineage>
</organism>
<evidence type="ECO:0000313" key="1">
    <source>
        <dbReference type="EMBL" id="QQP40326.1"/>
    </source>
</evidence>
<evidence type="ECO:0000313" key="2">
    <source>
        <dbReference type="Proteomes" id="UP000595437"/>
    </source>
</evidence>
<gene>
    <name evidence="1" type="ORF">FKW44_014330</name>
</gene>
<reference evidence="2" key="1">
    <citation type="submission" date="2021-01" db="EMBL/GenBank/DDBJ databases">
        <title>Caligus Genome Assembly.</title>
        <authorList>
            <person name="Gallardo-Escarate C."/>
        </authorList>
    </citation>
    <scope>NUCLEOTIDE SEQUENCE [LARGE SCALE GENOMIC DNA]</scope>
</reference>
<dbReference type="AlphaFoldDB" id="A0A7T8GZG3"/>
<sequence length="50" mass="5889">RHVALVKWQKTLYPGERVLELQKLSDTRWACRESALKALKSNMNAIFKFL</sequence>
<proteinExistence type="predicted"/>
<dbReference type="Proteomes" id="UP000595437">
    <property type="component" value="Chromosome 9"/>
</dbReference>
<dbReference type="EMBL" id="CP045898">
    <property type="protein sequence ID" value="QQP40326.1"/>
    <property type="molecule type" value="Genomic_DNA"/>
</dbReference>
<name>A0A7T8GZG3_CALRO</name>
<feature type="non-terminal residue" evidence="1">
    <location>
        <position position="50"/>
    </location>
</feature>
<protein>
    <submittedName>
        <fullName evidence="1">Uncharacterized protein</fullName>
    </submittedName>
</protein>